<comment type="caution">
    <text evidence="1">The sequence shown here is derived from an EMBL/GenBank/DDBJ whole genome shotgun (WGS) entry which is preliminary data.</text>
</comment>
<evidence type="ECO:0000313" key="1">
    <source>
        <dbReference type="EMBL" id="REE24898.1"/>
    </source>
</evidence>
<dbReference type="Proteomes" id="UP000256919">
    <property type="component" value="Unassembled WGS sequence"/>
</dbReference>
<gene>
    <name evidence="1" type="ORF">DFQ09_103204</name>
</gene>
<dbReference type="Gene3D" id="1.10.10.60">
    <property type="entry name" value="Homeodomain-like"/>
    <property type="match status" value="1"/>
</dbReference>
<name>A0A3D9N1Y9_9FLAO</name>
<keyword evidence="2" id="KW-1185">Reference proteome</keyword>
<protein>
    <submittedName>
        <fullName evidence="1">Uncharacterized protein</fullName>
    </submittedName>
</protein>
<dbReference type="EMBL" id="QREI01000003">
    <property type="protein sequence ID" value="REE24898.1"/>
    <property type="molecule type" value="Genomic_DNA"/>
</dbReference>
<sequence length="152" mass="17876">MNVFSIELQNRESHTLQPDGYSYIIYKLGKTSTIAYYKPFANKLLLKSENNIIYYIAKCRPTYVGYLKNQQFKMSVLKPHDFLTDLSSAEFKSIRPTILDNILIHLFFKSEYMSLTQIQKHYQCTPNNIDRLFKTTLGMSFCQYQNILLNTT</sequence>
<reference evidence="1 2" key="1">
    <citation type="submission" date="2018-07" db="EMBL/GenBank/DDBJ databases">
        <title>Genomic Encyclopedia of Type Strains, Phase III (KMG-III): the genomes of soil and plant-associated and newly described type strains.</title>
        <authorList>
            <person name="Whitman W."/>
        </authorList>
    </citation>
    <scope>NUCLEOTIDE SEQUENCE [LARGE SCALE GENOMIC DNA]</scope>
    <source>
        <strain evidence="1 2">CECT 7948</strain>
    </source>
</reference>
<proteinExistence type="predicted"/>
<evidence type="ECO:0000313" key="2">
    <source>
        <dbReference type="Proteomes" id="UP000256919"/>
    </source>
</evidence>
<accession>A0A3D9N1Y9</accession>
<dbReference type="AlphaFoldDB" id="A0A3D9N1Y9"/>
<organism evidence="1 2">
    <name type="scientific">Winogradskyella pacifica</name>
    <dbReference type="NCBI Taxonomy" id="664642"/>
    <lineage>
        <taxon>Bacteria</taxon>
        <taxon>Pseudomonadati</taxon>
        <taxon>Bacteroidota</taxon>
        <taxon>Flavobacteriia</taxon>
        <taxon>Flavobacteriales</taxon>
        <taxon>Flavobacteriaceae</taxon>
        <taxon>Winogradskyella</taxon>
    </lineage>
</organism>